<proteinExistence type="inferred from homology"/>
<keyword evidence="5 7" id="KW-0694">RNA-binding</keyword>
<dbReference type="GO" id="GO:0000178">
    <property type="term" value="C:exosome (RNase complex)"/>
    <property type="evidence" value="ECO:0007669"/>
    <property type="project" value="TreeGrafter"/>
</dbReference>
<comment type="function">
    <text evidence="7">Plays a role in the recruitment of the exosome to pre-rRNA to mediate the 3'-5' end processing of the 5.8S rRNA.</text>
</comment>
<keyword evidence="7" id="KW-0963">Cytoplasm</keyword>
<evidence type="ECO:0000313" key="10">
    <source>
        <dbReference type="Proteomes" id="UP000318571"/>
    </source>
</evidence>
<comment type="subcellular location">
    <subcellularLocation>
        <location evidence="7">Cytoplasm</location>
    </subcellularLocation>
    <subcellularLocation>
        <location evidence="7">Nucleus</location>
        <location evidence="7">Nucleolus</location>
    </subcellularLocation>
    <subcellularLocation>
        <location evidence="1 7">Nucleus</location>
    </subcellularLocation>
</comment>
<name>A0A553NCW6_TIGCA</name>
<dbReference type="OMA" id="KLMSMPR"/>
<evidence type="ECO:0000256" key="6">
    <source>
        <dbReference type="ARBA" id="ARBA00023242"/>
    </source>
</evidence>
<evidence type="ECO:0000256" key="3">
    <source>
        <dbReference type="ARBA" id="ARBA00015212"/>
    </source>
</evidence>
<dbReference type="EMBL" id="VCGU01000458">
    <property type="protein sequence ID" value="TRY63277.1"/>
    <property type="molecule type" value="Genomic_DNA"/>
</dbReference>
<keyword evidence="7" id="KW-0238">DNA-binding</keyword>
<gene>
    <name evidence="9" type="ORF">TCAL_04650</name>
</gene>
<dbReference type="AlphaFoldDB" id="A0A553NCW6"/>
<dbReference type="STRING" id="6832.A0A553NCW6"/>
<reference evidence="9 10" key="1">
    <citation type="journal article" date="2018" name="Nat. Ecol. Evol.">
        <title>Genomic signatures of mitonuclear coevolution across populations of Tigriopus californicus.</title>
        <authorList>
            <person name="Barreto F.S."/>
            <person name="Watson E.T."/>
            <person name="Lima T.G."/>
            <person name="Willett C.S."/>
            <person name="Edmands S."/>
            <person name="Li W."/>
            <person name="Burton R.S."/>
        </authorList>
    </citation>
    <scope>NUCLEOTIDE SEQUENCE [LARGE SCALE GENOMIC DNA]</scope>
    <source>
        <strain evidence="9 10">San Diego</strain>
    </source>
</reference>
<evidence type="ECO:0000256" key="5">
    <source>
        <dbReference type="ARBA" id="ARBA00022884"/>
    </source>
</evidence>
<organism evidence="9 10">
    <name type="scientific">Tigriopus californicus</name>
    <name type="common">Marine copepod</name>
    <dbReference type="NCBI Taxonomy" id="6832"/>
    <lineage>
        <taxon>Eukaryota</taxon>
        <taxon>Metazoa</taxon>
        <taxon>Ecdysozoa</taxon>
        <taxon>Arthropoda</taxon>
        <taxon>Crustacea</taxon>
        <taxon>Multicrustacea</taxon>
        <taxon>Hexanauplia</taxon>
        <taxon>Copepoda</taxon>
        <taxon>Harpacticoida</taxon>
        <taxon>Harpacticidae</taxon>
        <taxon>Tigriopus</taxon>
    </lineage>
</organism>
<dbReference type="OrthoDB" id="1421013at2759"/>
<dbReference type="Pfam" id="PF04000">
    <property type="entry name" value="Sas10_Utp3"/>
    <property type="match status" value="1"/>
</dbReference>
<dbReference type="GO" id="GO:0005730">
    <property type="term" value="C:nucleolus"/>
    <property type="evidence" value="ECO:0007669"/>
    <property type="project" value="UniProtKB-SubCell"/>
</dbReference>
<dbReference type="Proteomes" id="UP000318571">
    <property type="component" value="Chromosome 10"/>
</dbReference>
<comment type="caution">
    <text evidence="9">The sequence shown here is derived from an EMBL/GenBank/DDBJ whole genome shotgun (WGS) entry which is preliminary data.</text>
</comment>
<keyword evidence="4 7" id="KW-0698">rRNA processing</keyword>
<dbReference type="GO" id="GO:0000460">
    <property type="term" value="P:maturation of 5.8S rRNA"/>
    <property type="evidence" value="ECO:0007669"/>
    <property type="project" value="TreeGrafter"/>
</dbReference>
<accession>A0A553NCW6</accession>
<feature type="region of interest" description="Disordered" evidence="8">
    <location>
        <begin position="124"/>
        <end position="150"/>
    </location>
</feature>
<evidence type="ECO:0000313" key="9">
    <source>
        <dbReference type="EMBL" id="TRY63277.1"/>
    </source>
</evidence>
<evidence type="ECO:0000256" key="1">
    <source>
        <dbReference type="ARBA" id="ARBA00004123"/>
    </source>
</evidence>
<evidence type="ECO:0000256" key="4">
    <source>
        <dbReference type="ARBA" id="ARBA00022552"/>
    </source>
</evidence>
<dbReference type="PANTHER" id="PTHR15341">
    <property type="entry name" value="SUN-COR STEROID HORMONE RECEPTOR CO-REPRESSOR"/>
    <property type="match status" value="1"/>
</dbReference>
<dbReference type="PANTHER" id="PTHR15341:SF3">
    <property type="entry name" value="NUCLEAR NUCLEIC ACID-BINDING PROTEIN C1D"/>
    <property type="match status" value="1"/>
</dbReference>
<sequence length="150" mass="16678">MSTPSDHSDSSSDFPSELTGPISDFHGALSQLNAHLDPWLAVGRDELTSHLEPLAQAKLDLVSAFALNSLVWMWMRTQGQDPKESEVKTELDRVKSCMGRLKEIQDRAKRPNINLPAVKRMVTSGLWTPNSDKATPPSENSSPKSKRLRK</sequence>
<dbReference type="GO" id="GO:0010468">
    <property type="term" value="P:regulation of gene expression"/>
    <property type="evidence" value="ECO:0007669"/>
    <property type="project" value="TreeGrafter"/>
</dbReference>
<evidence type="ECO:0000256" key="7">
    <source>
        <dbReference type="RuleBase" id="RU368003"/>
    </source>
</evidence>
<protein>
    <recommendedName>
        <fullName evidence="3 7">Nuclear nucleic acid-binding protein C1D</fullName>
    </recommendedName>
</protein>
<dbReference type="GO" id="GO:0003723">
    <property type="term" value="F:RNA binding"/>
    <property type="evidence" value="ECO:0007669"/>
    <property type="project" value="UniProtKB-UniRule"/>
</dbReference>
<dbReference type="GO" id="GO:0005737">
    <property type="term" value="C:cytoplasm"/>
    <property type="evidence" value="ECO:0007669"/>
    <property type="project" value="UniProtKB-SubCell"/>
</dbReference>
<comment type="subunit">
    <text evidence="7">Monomer and homodimer.</text>
</comment>
<dbReference type="InterPro" id="IPR007146">
    <property type="entry name" value="Sas10/Utp3/C1D"/>
</dbReference>
<dbReference type="InterPro" id="IPR011082">
    <property type="entry name" value="Exosome-assoc_fac/DNA_repair"/>
</dbReference>
<keyword evidence="10" id="KW-1185">Reference proteome</keyword>
<keyword evidence="6 7" id="KW-0539">Nucleus</keyword>
<evidence type="ECO:0000256" key="8">
    <source>
        <dbReference type="SAM" id="MobiDB-lite"/>
    </source>
</evidence>
<comment type="similarity">
    <text evidence="2 7">Belongs to the C1D family.</text>
</comment>
<evidence type="ECO:0000256" key="2">
    <source>
        <dbReference type="ARBA" id="ARBA00009154"/>
    </source>
</evidence>
<feature type="compositionally biased region" description="Polar residues" evidence="8">
    <location>
        <begin position="125"/>
        <end position="143"/>
    </location>
</feature>
<dbReference type="GO" id="GO:0003677">
    <property type="term" value="F:DNA binding"/>
    <property type="evidence" value="ECO:0007669"/>
    <property type="project" value="UniProtKB-KW"/>
</dbReference>